<evidence type="ECO:0000256" key="5">
    <source>
        <dbReference type="ARBA" id="ARBA00023136"/>
    </source>
</evidence>
<dbReference type="STRING" id="879212.DespoDRAFT_03655"/>
<evidence type="ECO:0000256" key="1">
    <source>
        <dbReference type="ARBA" id="ARBA00004651"/>
    </source>
</evidence>
<evidence type="ECO:0000256" key="4">
    <source>
        <dbReference type="ARBA" id="ARBA00022989"/>
    </source>
</evidence>
<dbReference type="Proteomes" id="UP000005778">
    <property type="component" value="Chromosome"/>
</dbReference>
<accession>I5B7D5</accession>
<feature type="domain" description="MacB-like periplasmic core" evidence="8">
    <location>
        <begin position="19"/>
        <end position="227"/>
    </location>
</feature>
<sequence length="388" mass="42479">MKIPFLYSVRNLLTRRLTTVFTAGGMALVVFVFASLLMLSEGLKKTLVDTGSEDNLIVIRKSSTSEVQSSIDRLQASIVETQPEIAFGADGQRLSARELVVLISLSKRGSNKPSNVVIRGIDKNSLKLRPQIKLIAGRLPRPGSLEIIGGENIVKRFQGAGMGETLSFGMRTWTVVGVFDAGKTGFSSEIWGDVDQFMQAFRRTVYSSLLFKLRDPQQFSDVITRLEKDPRLTVECKRETTYYRDQSQALATFLRILGLALTLIFSIGAVIGAMITMYTAVANRVAEIGTLRALGFQKTSILVAFLAESLFLGLIGGITGLLMASVLQLASISTTNFQTFSELAFSFHLTFEIVYKSIAFSLIMGFAGGLLPALRASRMNIIEALRAS</sequence>
<evidence type="ECO:0000259" key="8">
    <source>
        <dbReference type="Pfam" id="PF12704"/>
    </source>
</evidence>
<proteinExistence type="predicted"/>
<evidence type="ECO:0000256" key="2">
    <source>
        <dbReference type="ARBA" id="ARBA00022475"/>
    </source>
</evidence>
<feature type="domain" description="ABC3 transporter permease C-terminal" evidence="7">
    <location>
        <begin position="261"/>
        <end position="381"/>
    </location>
</feature>
<comment type="subcellular location">
    <subcellularLocation>
        <location evidence="1">Cell membrane</location>
        <topology evidence="1">Multi-pass membrane protein</topology>
    </subcellularLocation>
</comment>
<feature type="transmembrane region" description="Helical" evidence="6">
    <location>
        <begin position="302"/>
        <end position="333"/>
    </location>
</feature>
<reference evidence="9 10" key="2">
    <citation type="submission" date="2012-02" db="EMBL/GenBank/DDBJ databases">
        <title>Improved High-Quality Draft sequence of Desulfobacter postgatei 2ac9.</title>
        <authorList>
            <consortium name="US DOE Joint Genome Institute"/>
            <person name="Lucas S."/>
            <person name="Han J."/>
            <person name="Lapidus A."/>
            <person name="Cheng J.-F."/>
            <person name="Goodwin L."/>
            <person name="Pitluck S."/>
            <person name="Peters L."/>
            <person name="Ovchinnikova G."/>
            <person name="Held B."/>
            <person name="Detter J.C."/>
            <person name="Han C."/>
            <person name="Tapia R."/>
            <person name="Land M."/>
            <person name="Hauser L."/>
            <person name="Kyrpides N."/>
            <person name="Ivanova N."/>
            <person name="Pagani I."/>
            <person name="Orellana R."/>
            <person name="Lovley D."/>
            <person name="Woyke T."/>
        </authorList>
    </citation>
    <scope>NUCLEOTIDE SEQUENCE [LARGE SCALE GENOMIC DNA]</scope>
    <source>
        <strain evidence="9 10">2ac9</strain>
    </source>
</reference>
<dbReference type="PANTHER" id="PTHR30572:SF15">
    <property type="entry name" value="ABC TRANSPORTER PERMEASE"/>
    <property type="match status" value="1"/>
</dbReference>
<dbReference type="EMBL" id="CM001488">
    <property type="protein sequence ID" value="EIM65398.1"/>
    <property type="molecule type" value="Genomic_DNA"/>
</dbReference>
<dbReference type="HOGENOM" id="CLU_000604_8_8_7"/>
<keyword evidence="5 6" id="KW-0472">Membrane</keyword>
<keyword evidence="10" id="KW-1185">Reference proteome</keyword>
<organism evidence="9 10">
    <name type="scientific">Desulfobacter postgatei 2ac9</name>
    <dbReference type="NCBI Taxonomy" id="879212"/>
    <lineage>
        <taxon>Bacteria</taxon>
        <taxon>Pseudomonadati</taxon>
        <taxon>Thermodesulfobacteriota</taxon>
        <taxon>Desulfobacteria</taxon>
        <taxon>Desulfobacterales</taxon>
        <taxon>Desulfobacteraceae</taxon>
        <taxon>Desulfobacter</taxon>
    </lineage>
</organism>
<gene>
    <name evidence="9" type="ORF">DespoDRAFT_03655</name>
</gene>
<dbReference type="GO" id="GO:0022857">
    <property type="term" value="F:transmembrane transporter activity"/>
    <property type="evidence" value="ECO:0007669"/>
    <property type="project" value="TreeGrafter"/>
</dbReference>
<keyword evidence="9" id="KW-0449">Lipoprotein</keyword>
<evidence type="ECO:0000313" key="9">
    <source>
        <dbReference type="EMBL" id="EIM65398.1"/>
    </source>
</evidence>
<dbReference type="Pfam" id="PF02687">
    <property type="entry name" value="FtsX"/>
    <property type="match status" value="1"/>
</dbReference>
<dbReference type="OrthoDB" id="241967at2"/>
<dbReference type="InterPro" id="IPR025857">
    <property type="entry name" value="MacB_PCD"/>
</dbReference>
<keyword evidence="4 6" id="KW-1133">Transmembrane helix</keyword>
<evidence type="ECO:0000256" key="6">
    <source>
        <dbReference type="SAM" id="Phobius"/>
    </source>
</evidence>
<keyword evidence="3 6" id="KW-0812">Transmembrane</keyword>
<reference evidence="9 10" key="1">
    <citation type="submission" date="2011-09" db="EMBL/GenBank/DDBJ databases">
        <authorList>
            <consortium name="US DOE Joint Genome Institute (JGI-PGF)"/>
            <person name="Lucas S."/>
            <person name="Han J."/>
            <person name="Lapidus A."/>
            <person name="Cheng J.-F."/>
            <person name="Goodwin L."/>
            <person name="Pitluck S."/>
            <person name="Peters L."/>
            <person name="Land M.L."/>
            <person name="Hauser L."/>
            <person name="Orellana R."/>
            <person name="Lovley D."/>
            <person name="Woyke T.J."/>
        </authorList>
    </citation>
    <scope>NUCLEOTIDE SEQUENCE [LARGE SCALE GENOMIC DNA]</scope>
    <source>
        <strain evidence="9 10">2ac9</strain>
    </source>
</reference>
<dbReference type="RefSeq" id="WP_004075557.1">
    <property type="nucleotide sequence ID" value="NZ_CM001488.1"/>
</dbReference>
<feature type="transmembrane region" description="Helical" evidence="6">
    <location>
        <begin position="353"/>
        <end position="374"/>
    </location>
</feature>
<dbReference type="InterPro" id="IPR003838">
    <property type="entry name" value="ABC3_permease_C"/>
</dbReference>
<name>I5B7D5_9BACT</name>
<dbReference type="Pfam" id="PF12704">
    <property type="entry name" value="MacB_PCD"/>
    <property type="match status" value="1"/>
</dbReference>
<dbReference type="InterPro" id="IPR050250">
    <property type="entry name" value="Macrolide_Exporter_MacB"/>
</dbReference>
<dbReference type="AlphaFoldDB" id="I5B7D5"/>
<evidence type="ECO:0000256" key="3">
    <source>
        <dbReference type="ARBA" id="ARBA00022692"/>
    </source>
</evidence>
<dbReference type="PANTHER" id="PTHR30572">
    <property type="entry name" value="MEMBRANE COMPONENT OF TRANSPORTER-RELATED"/>
    <property type="match status" value="1"/>
</dbReference>
<keyword evidence="2" id="KW-1003">Cell membrane</keyword>
<feature type="transmembrane region" description="Helical" evidence="6">
    <location>
        <begin position="256"/>
        <end position="281"/>
    </location>
</feature>
<protein>
    <submittedName>
        <fullName evidence="9">ABC-type transport system, involved in lipoprotein release, permease component</fullName>
    </submittedName>
</protein>
<dbReference type="GO" id="GO:0005886">
    <property type="term" value="C:plasma membrane"/>
    <property type="evidence" value="ECO:0007669"/>
    <property type="project" value="UniProtKB-SubCell"/>
</dbReference>
<evidence type="ECO:0000259" key="7">
    <source>
        <dbReference type="Pfam" id="PF02687"/>
    </source>
</evidence>
<feature type="transmembrane region" description="Helical" evidence="6">
    <location>
        <begin position="20"/>
        <end position="39"/>
    </location>
</feature>
<dbReference type="eggNOG" id="COG0577">
    <property type="taxonomic scope" value="Bacteria"/>
</dbReference>
<evidence type="ECO:0000313" key="10">
    <source>
        <dbReference type="Proteomes" id="UP000005778"/>
    </source>
</evidence>